<gene>
    <name evidence="1" type="ORF">NEUTE1DRAFT_93809</name>
</gene>
<dbReference type="RefSeq" id="XP_009848078.1">
    <property type="nucleotide sequence ID" value="XM_009849776.1"/>
</dbReference>
<evidence type="ECO:0000313" key="2">
    <source>
        <dbReference type="Proteomes" id="UP000008065"/>
    </source>
</evidence>
<feature type="non-terminal residue" evidence="1">
    <location>
        <position position="1"/>
    </location>
</feature>
<dbReference type="HOGENOM" id="CLU_2419061_0_0_1"/>
<dbReference type="EMBL" id="GL891302">
    <property type="protein sequence ID" value="EGO60897.1"/>
    <property type="molecule type" value="Genomic_DNA"/>
</dbReference>
<dbReference type="GeneID" id="20831624"/>
<keyword evidence="2" id="KW-1185">Reference proteome</keyword>
<dbReference type="AlphaFoldDB" id="F8MF43"/>
<dbReference type="Proteomes" id="UP000008065">
    <property type="component" value="Unassembled WGS sequence"/>
</dbReference>
<sequence>TSGGCVRDRGGYVEEFKDGHCVPVFLESEERLKFRRDLVFFSSKAGRKGFGSESDATLEVKVDARGKSKIGKTVGGLIMPRSGKGSFVGFRV</sequence>
<accession>F8MF43</accession>
<proteinExistence type="predicted"/>
<protein>
    <submittedName>
        <fullName evidence="1">Uncharacterized protein</fullName>
    </submittedName>
</protein>
<dbReference type="KEGG" id="nte:NEUTE1DRAFT93809"/>
<name>F8MF43_NEUT8</name>
<reference evidence="2" key="1">
    <citation type="journal article" date="2011" name="Genetics">
        <title>Massive changes in genome architecture accompany the transition to self-fertility in the filamentous fungus Neurospora tetrasperma.</title>
        <authorList>
            <person name="Ellison C.E."/>
            <person name="Stajich J.E."/>
            <person name="Jacobson D.J."/>
            <person name="Natvig D.O."/>
            <person name="Lapidus A."/>
            <person name="Foster B."/>
            <person name="Aerts A."/>
            <person name="Riley R."/>
            <person name="Lindquist E.A."/>
            <person name="Grigoriev I.V."/>
            <person name="Taylor J.W."/>
        </authorList>
    </citation>
    <scope>NUCLEOTIDE SEQUENCE [LARGE SCALE GENOMIC DNA]</scope>
    <source>
        <strain evidence="2">FGSC 2508 / P0657</strain>
    </source>
</reference>
<organism evidence="1 2">
    <name type="scientific">Neurospora tetrasperma (strain FGSC 2508 / ATCC MYA-4615 / P0657)</name>
    <dbReference type="NCBI Taxonomy" id="510951"/>
    <lineage>
        <taxon>Eukaryota</taxon>
        <taxon>Fungi</taxon>
        <taxon>Dikarya</taxon>
        <taxon>Ascomycota</taxon>
        <taxon>Pezizomycotina</taxon>
        <taxon>Sordariomycetes</taxon>
        <taxon>Sordariomycetidae</taxon>
        <taxon>Sordariales</taxon>
        <taxon>Sordariaceae</taxon>
        <taxon>Neurospora</taxon>
    </lineage>
</organism>
<dbReference type="VEuPathDB" id="FungiDB:NEUTE1DRAFT_93809"/>
<evidence type="ECO:0000313" key="1">
    <source>
        <dbReference type="EMBL" id="EGO60897.1"/>
    </source>
</evidence>